<keyword evidence="2" id="KW-1185">Reference proteome</keyword>
<organism evidence="1 2">
    <name type="scientific">Naganishia vaughanmartiniae</name>
    <dbReference type="NCBI Taxonomy" id="1424756"/>
    <lineage>
        <taxon>Eukaryota</taxon>
        <taxon>Fungi</taxon>
        <taxon>Dikarya</taxon>
        <taxon>Basidiomycota</taxon>
        <taxon>Agaricomycotina</taxon>
        <taxon>Tremellomycetes</taxon>
        <taxon>Filobasidiales</taxon>
        <taxon>Filobasidiaceae</taxon>
        <taxon>Naganishia</taxon>
    </lineage>
</organism>
<protein>
    <submittedName>
        <fullName evidence="1">Uncharacterized protein</fullName>
    </submittedName>
</protein>
<dbReference type="Proteomes" id="UP001243375">
    <property type="component" value="Unassembled WGS sequence"/>
</dbReference>
<gene>
    <name evidence="1" type="ORF">QFC22_004576</name>
</gene>
<sequence>MIPKASIAIDMEDRPSTRAGGKGATDQSSKYFAKQDIAPVPLRPPKEYHPTQTSSTYGGTNEQAGLNNRKARRATLHSSPYTVGLAGSSSKNKAKSASTLAPVAPQDFYKASSSNTVSSKRPNPKSLPSPSNEPIDLAQEPSMEEQELIEVDPGESEEEIESPEIAHVSSVGPMNGTPTGSPRNRPSNGTESMKPTTKTSIFSKQAAAGPPSGTSNKPSTVQAKPIPPRKAGISKPSYIGPLAKNACYSVTSVIIDNHTLPPEEVKTRFAFKTGHLTLHVARTDNAAGKDDLTIPLDSGTKLWIASKNNGPVTALMIDCQATQKVRTDWYREFASISNEPVKSGRSRFILLVELGEGIEMSKLLRSCGDFKPYVVLSNEILKSGPYHGQLQSFEEEMRLASLTPQVSASETKKAAVPTRPAPKGRSKVDQPETSDREGVRPTRTQPGRSARTTAAAEPREPPIKKKPLPKNPDEIMREWPSNGRSEVNITHGDFHRLEEAEYLNDTLIEFGLKYNWAALSDDKEETPQQFTREDIHIFNSFFYKKLSVRNRPSLKEANPEAPSWPAYETVRKWTRKVDIFSKKMLVIPINENLHWYLAIILNPGGTFRKRWLTRESAGAAETVDMTAEQKEAELSNEIAAEKRKEVADQAKEVAARTNSLGAQANASTASSNCNSDDGEDPLNVIGKPDEDTPNVKDKRDEEDANDEPEIEIMLEQRSDSEGDEKAIDIDNPAPSAQLSGPLPLPPPPEFLPVDERKSTRRGPIAPPVPKPPKTEFEEDEPVIMTFDSLGGSHQPVAKVLNKWLVYEALDKAKEKTSLEESNWDLHFPAAYKAIRVPGQDNFADCGVYVLHYAVQLMTDKGSLRDYIFEKGTVKTDKDREKNKDVWNANDMSNQRENWKSLIMSLPLNKGDTAEGSCKDGKPAENKKINEADGAGPEVSTGDKIPAPQPLQDPPLDELSPYEMQQSRESSDFSEHHPVGCAAGRSSDGSDEEHVQSLDTHSFVPSPSSCRECLPPGRSPHKRNISDSFAAPKDRPNIKRPRIDFTESPPDVVDDSEADDSPVTANQPMDVDSVVSNQAESNGTSGMVVMLQDVGEERDSHITMDGQEAAASQVVGLQNVTNGMRDVQVTPVQNRGIQSTSGRPSMSSPQARNGTASSLPVCGDIATTETTGTGRRENIQIQLRNDHDAEPRQALLMQSPAKAVRTPIVNKARQQRDIAKQTLPASLSDVRRHLQLDRPALSIDQGIAKQSEGTDEWYPQWREGVDAGGEASDRVMSHLRRSQGEGCAVQVIHLPLNGDGIEHDGVTSGQNGYGAVVEVSSDDES</sequence>
<dbReference type="EMBL" id="JASBWU010000013">
    <property type="protein sequence ID" value="KAJ9116918.1"/>
    <property type="molecule type" value="Genomic_DNA"/>
</dbReference>
<accession>A0ACC2WYS9</accession>
<evidence type="ECO:0000313" key="1">
    <source>
        <dbReference type="EMBL" id="KAJ9116918.1"/>
    </source>
</evidence>
<comment type="caution">
    <text evidence="1">The sequence shown here is derived from an EMBL/GenBank/DDBJ whole genome shotgun (WGS) entry which is preliminary data.</text>
</comment>
<name>A0ACC2WYS9_9TREE</name>
<proteinExistence type="predicted"/>
<reference evidence="1" key="1">
    <citation type="submission" date="2023-04" db="EMBL/GenBank/DDBJ databases">
        <title>Draft Genome sequencing of Naganishia species isolated from polar environments using Oxford Nanopore Technology.</title>
        <authorList>
            <person name="Leo P."/>
            <person name="Venkateswaran K."/>
        </authorList>
    </citation>
    <scope>NUCLEOTIDE SEQUENCE</scope>
    <source>
        <strain evidence="1">MNA-CCFEE 5425</strain>
    </source>
</reference>
<evidence type="ECO:0000313" key="2">
    <source>
        <dbReference type="Proteomes" id="UP001243375"/>
    </source>
</evidence>